<dbReference type="Gene3D" id="1.10.10.10">
    <property type="entry name" value="Winged helix-like DNA-binding domain superfamily/Winged helix DNA-binding domain"/>
    <property type="match status" value="1"/>
</dbReference>
<dbReference type="InterPro" id="IPR039420">
    <property type="entry name" value="WalR-like"/>
</dbReference>
<accession>A0ABM8I5B6</accession>
<dbReference type="SUPFAM" id="SSF52172">
    <property type="entry name" value="CheY-like"/>
    <property type="match status" value="1"/>
</dbReference>
<reference evidence="11" key="1">
    <citation type="journal article" date="2023" name="Int. J. Syst. Evol. Microbiol.">
        <title>Claveliimonas bilis gen. nov., sp. nov., deoxycholic acid-producing bacteria isolated from human faeces, and reclassification of Sellimonas monacensis Zenner et al. 2021 as Claveliimonas monacensis comb. nov.</title>
        <authorList>
            <person name="Hisatomi A."/>
            <person name="Kastawa N.W.E.P.G."/>
            <person name="Song I."/>
            <person name="Ohkuma M."/>
            <person name="Fukiya S."/>
            <person name="Sakamoto M."/>
        </authorList>
    </citation>
    <scope>NUCLEOTIDE SEQUENCE [LARGE SCALE GENOMIC DNA]</scope>
    <source>
        <strain evidence="11">12BBH14</strain>
    </source>
</reference>
<feature type="domain" description="OmpR/PhoB-type" evidence="9">
    <location>
        <begin position="141"/>
        <end position="241"/>
    </location>
</feature>
<comment type="function">
    <text evidence="5">May play the central regulatory role in sporulation. It may be an element of the effector pathway responsible for the activation of sporulation genes in response to nutritional stress. Spo0A may act in concert with spo0H (a sigma factor) to control the expression of some genes that are critical to the sporulation process.</text>
</comment>
<keyword evidence="4" id="KW-0804">Transcription</keyword>
<evidence type="ECO:0000259" key="8">
    <source>
        <dbReference type="PROSITE" id="PS50110"/>
    </source>
</evidence>
<dbReference type="SMART" id="SM00862">
    <property type="entry name" value="Trans_reg_C"/>
    <property type="match status" value="1"/>
</dbReference>
<dbReference type="PROSITE" id="PS50110">
    <property type="entry name" value="RESPONSE_REGULATORY"/>
    <property type="match status" value="1"/>
</dbReference>
<evidence type="ECO:0000259" key="9">
    <source>
        <dbReference type="PROSITE" id="PS51755"/>
    </source>
</evidence>
<dbReference type="Pfam" id="PF00072">
    <property type="entry name" value="Response_reg"/>
    <property type="match status" value="1"/>
</dbReference>
<evidence type="ECO:0000256" key="1">
    <source>
        <dbReference type="ARBA" id="ARBA00018672"/>
    </source>
</evidence>
<organism evidence="10 11">
    <name type="scientific">Claveliimonas bilis</name>
    <dbReference type="NCBI Taxonomy" id="3028070"/>
    <lineage>
        <taxon>Bacteria</taxon>
        <taxon>Bacillati</taxon>
        <taxon>Bacillota</taxon>
        <taxon>Clostridia</taxon>
        <taxon>Lachnospirales</taxon>
        <taxon>Lachnospiraceae</taxon>
        <taxon>Claveliimonas</taxon>
    </lineage>
</organism>
<dbReference type="SMART" id="SM00448">
    <property type="entry name" value="REC"/>
    <property type="match status" value="1"/>
</dbReference>
<evidence type="ECO:0000256" key="3">
    <source>
        <dbReference type="ARBA" id="ARBA00023125"/>
    </source>
</evidence>
<keyword evidence="11" id="KW-1185">Reference proteome</keyword>
<feature type="domain" description="Response regulatory" evidence="8">
    <location>
        <begin position="19"/>
        <end position="135"/>
    </location>
</feature>
<dbReference type="InterPro" id="IPR001789">
    <property type="entry name" value="Sig_transdc_resp-reg_receiver"/>
</dbReference>
<sequence length="241" mass="27516">MYTNAILKNNGKKGKTMARIGIIEDDKMLNQALKIALQKGGFAASCAYDCKEAVQMLNNGENLDLLLIDVTLPDGNGIRLYEEILRNGIKELPAIFLTARDEEREMLEAFDAGADDYVVKPFQMKVLLKRIEAVLRRTDKDKVFIFDDLEVWPEKRRVFRGGEEIMLTAREYNLLEFFAKNQGQVLTREMILESVWGIDGQFVEENTVSVTIGRLRRKIGDQKVQKALIKNVFGLGYRFGE</sequence>
<dbReference type="Gene3D" id="3.40.50.2300">
    <property type="match status" value="1"/>
</dbReference>
<keyword evidence="3 7" id="KW-0238">DNA-binding</keyword>
<dbReference type="InterPro" id="IPR011006">
    <property type="entry name" value="CheY-like_superfamily"/>
</dbReference>
<evidence type="ECO:0000256" key="5">
    <source>
        <dbReference type="ARBA" id="ARBA00024867"/>
    </source>
</evidence>
<evidence type="ECO:0000313" key="10">
    <source>
        <dbReference type="EMBL" id="BDZ78308.1"/>
    </source>
</evidence>
<dbReference type="Pfam" id="PF00486">
    <property type="entry name" value="Trans_reg_C"/>
    <property type="match status" value="1"/>
</dbReference>
<dbReference type="CDD" id="cd00383">
    <property type="entry name" value="trans_reg_C"/>
    <property type="match status" value="1"/>
</dbReference>
<proteinExistence type="predicted"/>
<gene>
    <name evidence="10" type="ORF">Lac1_24910</name>
</gene>
<dbReference type="EMBL" id="AP027742">
    <property type="protein sequence ID" value="BDZ78308.1"/>
    <property type="molecule type" value="Genomic_DNA"/>
</dbReference>
<dbReference type="PROSITE" id="PS51755">
    <property type="entry name" value="OMPR_PHOB"/>
    <property type="match status" value="1"/>
</dbReference>
<evidence type="ECO:0000256" key="6">
    <source>
        <dbReference type="PROSITE-ProRule" id="PRU00169"/>
    </source>
</evidence>
<evidence type="ECO:0000256" key="2">
    <source>
        <dbReference type="ARBA" id="ARBA00023015"/>
    </source>
</evidence>
<dbReference type="Proteomes" id="UP001305815">
    <property type="component" value="Chromosome"/>
</dbReference>
<dbReference type="PANTHER" id="PTHR48111">
    <property type="entry name" value="REGULATOR OF RPOS"/>
    <property type="match status" value="1"/>
</dbReference>
<dbReference type="InterPro" id="IPR001867">
    <property type="entry name" value="OmpR/PhoB-type_DNA-bd"/>
</dbReference>
<evidence type="ECO:0000256" key="4">
    <source>
        <dbReference type="ARBA" id="ARBA00023163"/>
    </source>
</evidence>
<evidence type="ECO:0000313" key="11">
    <source>
        <dbReference type="Proteomes" id="UP001305815"/>
    </source>
</evidence>
<dbReference type="GO" id="GO:0003677">
    <property type="term" value="F:DNA binding"/>
    <property type="evidence" value="ECO:0007669"/>
    <property type="project" value="UniProtKB-KW"/>
</dbReference>
<evidence type="ECO:0000256" key="7">
    <source>
        <dbReference type="PROSITE-ProRule" id="PRU01091"/>
    </source>
</evidence>
<dbReference type="PANTHER" id="PTHR48111:SF73">
    <property type="entry name" value="ALKALINE PHOSPHATASE SYNTHESIS TRANSCRIPTIONAL REGULATORY PROTEIN PHOP"/>
    <property type="match status" value="1"/>
</dbReference>
<protein>
    <recommendedName>
        <fullName evidence="1">Stage 0 sporulation protein A homolog</fullName>
    </recommendedName>
</protein>
<dbReference type="InterPro" id="IPR036388">
    <property type="entry name" value="WH-like_DNA-bd_sf"/>
</dbReference>
<name>A0ABM8I5B6_9FIRM</name>
<feature type="DNA-binding region" description="OmpR/PhoB-type" evidence="7">
    <location>
        <begin position="141"/>
        <end position="241"/>
    </location>
</feature>
<keyword evidence="2" id="KW-0805">Transcription regulation</keyword>
<feature type="modified residue" description="4-aspartylphosphate" evidence="6">
    <location>
        <position position="69"/>
    </location>
</feature>
<dbReference type="Gene3D" id="6.10.250.690">
    <property type="match status" value="1"/>
</dbReference>
<keyword evidence="6" id="KW-0597">Phosphoprotein</keyword>